<dbReference type="AlphaFoldDB" id="A0A0L6UAT0"/>
<dbReference type="OrthoDB" id="258143at2759"/>
<comment type="similarity">
    <text evidence="1">Belongs to the FAN1 family.</text>
</comment>
<reference evidence="3 4" key="1">
    <citation type="submission" date="2015-08" db="EMBL/GenBank/DDBJ databases">
        <title>Next Generation Sequencing and Analysis of the Genome of Puccinia sorghi L Schw, the Causal Agent of Maize Common Rust.</title>
        <authorList>
            <person name="Rochi L."/>
            <person name="Burguener G."/>
            <person name="Darino M."/>
            <person name="Turjanski A."/>
            <person name="Kreff E."/>
            <person name="Dieguez M.J."/>
            <person name="Sacco F."/>
        </authorList>
    </citation>
    <scope>NUCLEOTIDE SEQUENCE [LARGE SCALE GENOMIC DNA]</scope>
    <source>
        <strain evidence="3 4">RO10H11247</strain>
    </source>
</reference>
<dbReference type="PANTHER" id="PTHR15749:SF4">
    <property type="entry name" value="FANCONI-ASSOCIATED NUCLEASE 1"/>
    <property type="match status" value="1"/>
</dbReference>
<keyword evidence="1" id="KW-0540">Nuclease</keyword>
<keyword evidence="1" id="KW-0227">DNA damage</keyword>
<gene>
    <name evidence="3" type="ORF">VP01_820g1</name>
</gene>
<keyword evidence="1" id="KW-0539">Nucleus</keyword>
<keyword evidence="1" id="KW-0479">Metal-binding</keyword>
<dbReference type="InterPro" id="IPR033315">
    <property type="entry name" value="Fan1-like"/>
</dbReference>
<dbReference type="EMBL" id="LAVV01013727">
    <property type="protein sequence ID" value="KNZ45352.1"/>
    <property type="molecule type" value="Genomic_DNA"/>
</dbReference>
<comment type="function">
    <text evidence="1">Nuclease required for the repair of DNA interstrand cross-links (ICL). Acts as a 5'-3' exonuclease that anchors at a cut end of DNA and cleaves DNA successively at every third nucleotide, allowing to excise an ICL from one strand through flanking incisions.</text>
</comment>
<keyword evidence="1" id="KW-0464">Manganese</keyword>
<keyword evidence="1" id="KW-0460">Magnesium</keyword>
<dbReference type="GO" id="GO:0036297">
    <property type="term" value="P:interstrand cross-link repair"/>
    <property type="evidence" value="ECO:0007669"/>
    <property type="project" value="InterPro"/>
</dbReference>
<dbReference type="GO" id="GO:0004528">
    <property type="term" value="F:phosphodiesterase I activity"/>
    <property type="evidence" value="ECO:0007669"/>
    <property type="project" value="UniProtKB-EC"/>
</dbReference>
<name>A0A0L6UAT0_9BASI</name>
<accession>A0A0L6UAT0</accession>
<dbReference type="Proteomes" id="UP000037035">
    <property type="component" value="Unassembled WGS sequence"/>
</dbReference>
<comment type="caution">
    <text evidence="3">The sequence shown here is derived from an EMBL/GenBank/DDBJ whole genome shotgun (WGS) entry which is preliminary data.</text>
</comment>
<organism evidence="3 4">
    <name type="scientific">Puccinia sorghi</name>
    <dbReference type="NCBI Taxonomy" id="27349"/>
    <lineage>
        <taxon>Eukaryota</taxon>
        <taxon>Fungi</taxon>
        <taxon>Dikarya</taxon>
        <taxon>Basidiomycota</taxon>
        <taxon>Pucciniomycotina</taxon>
        <taxon>Pucciniomycetes</taxon>
        <taxon>Pucciniales</taxon>
        <taxon>Pucciniaceae</taxon>
        <taxon>Puccinia</taxon>
    </lineage>
</organism>
<dbReference type="GO" id="GO:0070336">
    <property type="term" value="F:flap-structured DNA binding"/>
    <property type="evidence" value="ECO:0007669"/>
    <property type="project" value="TreeGrafter"/>
</dbReference>
<evidence type="ECO:0000256" key="2">
    <source>
        <dbReference type="SAM" id="Phobius"/>
    </source>
</evidence>
<sequence>MYASSSLIIFSPLCFVWHLISNVADPVGIVIISYIQCTYIYIYIYIYNTPTWVVQFCLVFWDVIFAPVPGAFETSFQTAPLDMATDAFRIGKWIPPICLRTRRRKNEN</sequence>
<keyword evidence="2" id="KW-0472">Membrane</keyword>
<dbReference type="GO" id="GO:0017108">
    <property type="term" value="F:5'-flap endonuclease activity"/>
    <property type="evidence" value="ECO:0007669"/>
    <property type="project" value="TreeGrafter"/>
</dbReference>
<dbReference type="VEuPathDB" id="FungiDB:VP01_820g1"/>
<keyword evidence="2" id="KW-1133">Transmembrane helix</keyword>
<dbReference type="GO" id="GO:0005634">
    <property type="term" value="C:nucleus"/>
    <property type="evidence" value="ECO:0007669"/>
    <property type="project" value="UniProtKB-SubCell"/>
</dbReference>
<keyword evidence="1" id="KW-0234">DNA repair</keyword>
<dbReference type="EC" id="3.1.4.1" evidence="1"/>
<comment type="catalytic activity">
    <reaction evidence="1">
        <text>Hydrolytically removes 5'-nucleotides successively from the 3'-hydroxy termini of 3'-hydroxy-terminated oligonucleotides.</text>
        <dbReference type="EC" id="3.1.4.1"/>
    </reaction>
</comment>
<dbReference type="STRING" id="27349.A0A0L6UAT0"/>
<dbReference type="GO" id="GO:0046872">
    <property type="term" value="F:metal ion binding"/>
    <property type="evidence" value="ECO:0007669"/>
    <property type="project" value="UniProtKB-KW"/>
</dbReference>
<evidence type="ECO:0000313" key="3">
    <source>
        <dbReference type="EMBL" id="KNZ45352.1"/>
    </source>
</evidence>
<evidence type="ECO:0000256" key="1">
    <source>
        <dbReference type="RuleBase" id="RU365033"/>
    </source>
</evidence>
<dbReference type="PANTHER" id="PTHR15749">
    <property type="entry name" value="FANCONI-ASSOCIATED NUCLEASE 1"/>
    <property type="match status" value="1"/>
</dbReference>
<comment type="cofactor">
    <cofactor evidence="1">
        <name>Mg(2+)</name>
        <dbReference type="ChEBI" id="CHEBI:18420"/>
    </cofactor>
    <cofactor evidence="1">
        <name>Mn(2+)</name>
        <dbReference type="ChEBI" id="CHEBI:29035"/>
    </cofactor>
</comment>
<dbReference type="GO" id="GO:0008409">
    <property type="term" value="F:5'-3' exonuclease activity"/>
    <property type="evidence" value="ECO:0007669"/>
    <property type="project" value="TreeGrafter"/>
</dbReference>
<protein>
    <recommendedName>
        <fullName evidence="1">Fanconi-associated nuclease</fullName>
        <ecNumber evidence="1">3.1.4.1</ecNumber>
    </recommendedName>
</protein>
<keyword evidence="4" id="KW-1185">Reference proteome</keyword>
<proteinExistence type="inferred from homology"/>
<evidence type="ECO:0000313" key="4">
    <source>
        <dbReference type="Proteomes" id="UP000037035"/>
    </source>
</evidence>
<comment type="subcellular location">
    <subcellularLocation>
        <location evidence="1">Nucleus</location>
    </subcellularLocation>
</comment>
<keyword evidence="1" id="KW-0378">Hydrolase</keyword>
<keyword evidence="2" id="KW-0812">Transmembrane</keyword>
<feature type="transmembrane region" description="Helical" evidence="2">
    <location>
        <begin position="52"/>
        <end position="72"/>
    </location>
</feature>